<dbReference type="Proteomes" id="UP000254711">
    <property type="component" value="Unassembled WGS sequence"/>
</dbReference>
<evidence type="ECO:0000313" key="3">
    <source>
        <dbReference type="Proteomes" id="UP000254711"/>
    </source>
</evidence>
<comment type="caution">
    <text evidence="2">The sequence shown here is derived from an EMBL/GenBank/DDBJ whole genome shotgun (WGS) entry which is preliminary data.</text>
</comment>
<keyword evidence="2" id="KW-0489">Methyltransferase</keyword>
<dbReference type="GO" id="GO:0032259">
    <property type="term" value="P:methylation"/>
    <property type="evidence" value="ECO:0007669"/>
    <property type="project" value="UniProtKB-KW"/>
</dbReference>
<dbReference type="GO" id="GO:0008757">
    <property type="term" value="F:S-adenosylmethionine-dependent methyltransferase activity"/>
    <property type="evidence" value="ECO:0007669"/>
    <property type="project" value="InterPro"/>
</dbReference>
<dbReference type="Gene3D" id="3.40.50.150">
    <property type="entry name" value="Vaccinia Virus protein VP39"/>
    <property type="match status" value="1"/>
</dbReference>
<dbReference type="EMBL" id="QQSY01000001">
    <property type="protein sequence ID" value="RDJ00365.1"/>
    <property type="molecule type" value="Genomic_DNA"/>
</dbReference>
<dbReference type="OrthoDB" id="9810247at2"/>
<keyword evidence="3" id="KW-1185">Reference proteome</keyword>
<proteinExistence type="predicted"/>
<dbReference type="InterPro" id="IPR029063">
    <property type="entry name" value="SAM-dependent_MTases_sf"/>
</dbReference>
<protein>
    <submittedName>
        <fullName evidence="2">Class I SAM-dependent methyltransferase</fullName>
    </submittedName>
</protein>
<sequence length="247" mass="27252">MPTIALSRPTAANVTRSNGGERAWEWAGGKLVDPSRFNTWPMVRELAMALPRRLEVAPGLRPRLPLDGTYFIDVSRVALASLRSWGASAACGTLSALPCPDASFDLICALDILEHMADREQALHELSRVAAPDARLLLSVPVRAGSSTGLGESDGHDRRVEPGQITARLAAHGWVVEQSTVYDQPSVSRSLATLGRECLQHRGERALWWYNRVLTPWELRLQRPLRWRPGLVSAPRASALLLLCRRT</sequence>
<evidence type="ECO:0000313" key="2">
    <source>
        <dbReference type="EMBL" id="RDJ00365.1"/>
    </source>
</evidence>
<reference evidence="2 3" key="1">
    <citation type="submission" date="2018-07" db="EMBL/GenBank/DDBJ databases">
        <title>Dyella solisilvae sp. nov., isolated from the pine and broad-leaved mixed forest soil.</title>
        <authorList>
            <person name="Gao Z."/>
            <person name="Qiu L."/>
        </authorList>
    </citation>
    <scope>NUCLEOTIDE SEQUENCE [LARGE SCALE GENOMIC DNA]</scope>
    <source>
        <strain evidence="2 3">DHG54</strain>
    </source>
</reference>
<dbReference type="AlphaFoldDB" id="A0A370KCJ8"/>
<feature type="domain" description="Methyltransferase type 11" evidence="1">
    <location>
        <begin position="70"/>
        <end position="137"/>
    </location>
</feature>
<evidence type="ECO:0000259" key="1">
    <source>
        <dbReference type="Pfam" id="PF08241"/>
    </source>
</evidence>
<gene>
    <name evidence="2" type="ORF">DVT68_06075</name>
</gene>
<name>A0A370KCJ8_9GAMM</name>
<dbReference type="RefSeq" id="WP_114824090.1">
    <property type="nucleotide sequence ID" value="NZ_QQSY01000001.1"/>
</dbReference>
<dbReference type="InterPro" id="IPR013216">
    <property type="entry name" value="Methyltransf_11"/>
</dbReference>
<dbReference type="Pfam" id="PF08241">
    <property type="entry name" value="Methyltransf_11"/>
    <property type="match status" value="1"/>
</dbReference>
<keyword evidence="2" id="KW-0808">Transferase</keyword>
<dbReference type="SUPFAM" id="SSF53335">
    <property type="entry name" value="S-adenosyl-L-methionine-dependent methyltransferases"/>
    <property type="match status" value="1"/>
</dbReference>
<organism evidence="2 3">
    <name type="scientific">Dyella solisilvae</name>
    <dbReference type="NCBI Taxonomy" id="1920168"/>
    <lineage>
        <taxon>Bacteria</taxon>
        <taxon>Pseudomonadati</taxon>
        <taxon>Pseudomonadota</taxon>
        <taxon>Gammaproteobacteria</taxon>
        <taxon>Lysobacterales</taxon>
        <taxon>Rhodanobacteraceae</taxon>
        <taxon>Dyella</taxon>
    </lineage>
</organism>
<accession>A0A370KCJ8</accession>